<keyword evidence="2" id="KW-1185">Reference proteome</keyword>
<reference evidence="1" key="1">
    <citation type="submission" date="2023-03" db="EMBL/GenBank/DDBJ databases">
        <title>Electrophorus voltai genome.</title>
        <authorList>
            <person name="Bian C."/>
        </authorList>
    </citation>
    <scope>NUCLEOTIDE SEQUENCE</scope>
    <source>
        <strain evidence="1">CB-2022</strain>
        <tissue evidence="1">Muscle</tissue>
    </source>
</reference>
<sequence length="261" mass="28528">MQLFGSLDLLSPTQVAELTLSFGALNGTSQMIRVFNRLETGDAFTNVDVFLTALTSQGPYLLLPLSVQGLSDVSGNIPENNKQGLAAVLVAYLKQSLQQVNQPACRLNNQTDANWVSKNFGKLSGYVSYLDLTQFNISGLGSLDLLSPTQVAELTLSSGALNSTIQMIRVFNRLETGDAFTNVDVFLTALTSQGTVNITPSVRDFMMNQTFKIISVHFPEFETSTWISWFTGNLIPLLPSITSEMLTITISNISCTNYEVM</sequence>
<comment type="caution">
    <text evidence="1">The sequence shown here is derived from an EMBL/GenBank/DDBJ whole genome shotgun (WGS) entry which is preliminary data.</text>
</comment>
<evidence type="ECO:0000313" key="2">
    <source>
        <dbReference type="Proteomes" id="UP001239994"/>
    </source>
</evidence>
<name>A0AAD8YPB2_9TELE</name>
<evidence type="ECO:0000313" key="1">
    <source>
        <dbReference type="EMBL" id="KAK1784387.1"/>
    </source>
</evidence>
<gene>
    <name evidence="1" type="ORF">P4O66_015896</name>
</gene>
<organism evidence="1 2">
    <name type="scientific">Electrophorus voltai</name>
    <dbReference type="NCBI Taxonomy" id="2609070"/>
    <lineage>
        <taxon>Eukaryota</taxon>
        <taxon>Metazoa</taxon>
        <taxon>Chordata</taxon>
        <taxon>Craniata</taxon>
        <taxon>Vertebrata</taxon>
        <taxon>Euteleostomi</taxon>
        <taxon>Actinopterygii</taxon>
        <taxon>Neopterygii</taxon>
        <taxon>Teleostei</taxon>
        <taxon>Ostariophysi</taxon>
        <taxon>Gymnotiformes</taxon>
        <taxon>Gymnotoidei</taxon>
        <taxon>Gymnotidae</taxon>
        <taxon>Electrophorus</taxon>
    </lineage>
</organism>
<accession>A0AAD8YPB2</accession>
<proteinExistence type="predicted"/>
<dbReference type="AlphaFoldDB" id="A0AAD8YPB2"/>
<dbReference type="EMBL" id="JAROKS010000221">
    <property type="protein sequence ID" value="KAK1784387.1"/>
    <property type="molecule type" value="Genomic_DNA"/>
</dbReference>
<dbReference type="Proteomes" id="UP001239994">
    <property type="component" value="Unassembled WGS sequence"/>
</dbReference>
<protein>
    <submittedName>
        <fullName evidence="1">Uncharacterized protein</fullName>
    </submittedName>
</protein>